<evidence type="ECO:0000313" key="2">
    <source>
        <dbReference type="Proteomes" id="UP000317998"/>
    </source>
</evidence>
<gene>
    <name evidence="1" type="ORF">FB562_0626</name>
</gene>
<organism evidence="1 2">
    <name type="scientific">Homoserinimonas aerilata</name>
    <dbReference type="NCBI Taxonomy" id="1162970"/>
    <lineage>
        <taxon>Bacteria</taxon>
        <taxon>Bacillati</taxon>
        <taxon>Actinomycetota</taxon>
        <taxon>Actinomycetes</taxon>
        <taxon>Micrococcales</taxon>
        <taxon>Microbacteriaceae</taxon>
        <taxon>Homoserinimonas</taxon>
    </lineage>
</organism>
<reference evidence="1 2" key="1">
    <citation type="submission" date="2019-06" db="EMBL/GenBank/DDBJ databases">
        <title>Sequencing the genomes of 1000 actinobacteria strains.</title>
        <authorList>
            <person name="Klenk H.-P."/>
        </authorList>
    </citation>
    <scope>NUCLEOTIDE SEQUENCE [LARGE SCALE GENOMIC DNA]</scope>
    <source>
        <strain evidence="1 2">DSM 26477</strain>
    </source>
</reference>
<comment type="caution">
    <text evidence="1">The sequence shown here is derived from an EMBL/GenBank/DDBJ whole genome shotgun (WGS) entry which is preliminary data.</text>
</comment>
<dbReference type="Proteomes" id="UP000317998">
    <property type="component" value="Unassembled WGS sequence"/>
</dbReference>
<name>A0A542YHR2_9MICO</name>
<evidence type="ECO:0000313" key="1">
    <source>
        <dbReference type="EMBL" id="TQL47561.1"/>
    </source>
</evidence>
<dbReference type="Gene3D" id="1.10.3630.10">
    <property type="entry name" value="yeast vps74-n-term truncation variant domain like"/>
    <property type="match status" value="1"/>
</dbReference>
<accession>A0A542YHR2</accession>
<keyword evidence="2" id="KW-1185">Reference proteome</keyword>
<dbReference type="AlphaFoldDB" id="A0A542YHR2"/>
<proteinExistence type="predicted"/>
<dbReference type="InterPro" id="IPR038261">
    <property type="entry name" value="GPP34-like_sf"/>
</dbReference>
<evidence type="ECO:0008006" key="3">
    <source>
        <dbReference type="Google" id="ProtNLM"/>
    </source>
</evidence>
<dbReference type="EMBL" id="VFOM01000001">
    <property type="protein sequence ID" value="TQL47561.1"/>
    <property type="molecule type" value="Genomic_DNA"/>
</dbReference>
<sequence length="248" mass="25885">MPTVADLTLPEAVALVGAFDPVTGKGIQPGVFSTGNIFLAESAALLIALVDDGCVDFEWAKSSQLVPGAGTTRPVAGGPEPKHPLLLGAYRTVVKHAAQEGGEQGSTRQGKTLSTDLLLARIATAPIHDRLFSSGLVARTGRLVKREALTADGLRLRRELCAEIDDFTASEVETDAAAVSERTALIVAILVVGLVAQPLYPSREREATIAAEARLTLLRERVSATGEHAFGRATVLAALGLANAGFIT</sequence>
<protein>
    <recommendedName>
        <fullName evidence="3">Golgi phosphoprotein 3 GPP34</fullName>
    </recommendedName>
</protein>
<dbReference type="RefSeq" id="WP_141879793.1">
    <property type="nucleotide sequence ID" value="NZ_VFOM01000001.1"/>
</dbReference>